<proteinExistence type="predicted"/>
<dbReference type="EMBL" id="CM042014">
    <property type="protein sequence ID" value="KAI3722667.1"/>
    <property type="molecule type" value="Genomic_DNA"/>
</dbReference>
<name>A0ACB9BKY3_CICIN</name>
<evidence type="ECO:0000313" key="2">
    <source>
        <dbReference type="Proteomes" id="UP001055811"/>
    </source>
</evidence>
<gene>
    <name evidence="1" type="ORF">L2E82_33709</name>
</gene>
<comment type="caution">
    <text evidence="1">The sequence shown here is derived from an EMBL/GenBank/DDBJ whole genome shotgun (WGS) entry which is preliminary data.</text>
</comment>
<evidence type="ECO:0000313" key="1">
    <source>
        <dbReference type="EMBL" id="KAI3722667.1"/>
    </source>
</evidence>
<organism evidence="1 2">
    <name type="scientific">Cichorium intybus</name>
    <name type="common">Chicory</name>
    <dbReference type="NCBI Taxonomy" id="13427"/>
    <lineage>
        <taxon>Eukaryota</taxon>
        <taxon>Viridiplantae</taxon>
        <taxon>Streptophyta</taxon>
        <taxon>Embryophyta</taxon>
        <taxon>Tracheophyta</taxon>
        <taxon>Spermatophyta</taxon>
        <taxon>Magnoliopsida</taxon>
        <taxon>eudicotyledons</taxon>
        <taxon>Gunneridae</taxon>
        <taxon>Pentapetalae</taxon>
        <taxon>asterids</taxon>
        <taxon>campanulids</taxon>
        <taxon>Asterales</taxon>
        <taxon>Asteraceae</taxon>
        <taxon>Cichorioideae</taxon>
        <taxon>Cichorieae</taxon>
        <taxon>Cichoriinae</taxon>
        <taxon>Cichorium</taxon>
    </lineage>
</organism>
<reference evidence="2" key="1">
    <citation type="journal article" date="2022" name="Mol. Ecol. Resour.">
        <title>The genomes of chicory, endive, great burdock and yacon provide insights into Asteraceae palaeo-polyploidization history and plant inulin production.</title>
        <authorList>
            <person name="Fan W."/>
            <person name="Wang S."/>
            <person name="Wang H."/>
            <person name="Wang A."/>
            <person name="Jiang F."/>
            <person name="Liu H."/>
            <person name="Zhao H."/>
            <person name="Xu D."/>
            <person name="Zhang Y."/>
        </authorList>
    </citation>
    <scope>NUCLEOTIDE SEQUENCE [LARGE SCALE GENOMIC DNA]</scope>
    <source>
        <strain evidence="2">cv. Punajuju</strain>
    </source>
</reference>
<reference evidence="1 2" key="2">
    <citation type="journal article" date="2022" name="Mol. Ecol. Resour.">
        <title>The genomes of chicory, endive, great burdock and yacon provide insights into Asteraceae paleo-polyploidization history and plant inulin production.</title>
        <authorList>
            <person name="Fan W."/>
            <person name="Wang S."/>
            <person name="Wang H."/>
            <person name="Wang A."/>
            <person name="Jiang F."/>
            <person name="Liu H."/>
            <person name="Zhao H."/>
            <person name="Xu D."/>
            <person name="Zhang Y."/>
        </authorList>
    </citation>
    <scope>NUCLEOTIDE SEQUENCE [LARGE SCALE GENOMIC DNA]</scope>
    <source>
        <strain evidence="2">cv. Punajuju</strain>
        <tissue evidence="1">Leaves</tissue>
    </source>
</reference>
<protein>
    <submittedName>
        <fullName evidence="1">Uncharacterized protein</fullName>
    </submittedName>
</protein>
<keyword evidence="2" id="KW-1185">Reference proteome</keyword>
<accession>A0ACB9BKY3</accession>
<sequence length="69" mass="7814">MLVYGVGDFDFQISSPAESSPYKQISSKFKVQTIRTSVTLTHTRTLGKTLSTPKPQENLHYRPPCFPRV</sequence>
<dbReference type="Proteomes" id="UP001055811">
    <property type="component" value="Linkage Group LG06"/>
</dbReference>